<dbReference type="Pfam" id="PF19567">
    <property type="entry name" value="CpsB_CapC"/>
    <property type="match status" value="1"/>
</dbReference>
<accession>A0A0W1JQC5</accession>
<dbReference type="PIRSF" id="PIRSF016557">
    <property type="entry name" value="Caps_synth_CpsB"/>
    <property type="match status" value="1"/>
</dbReference>
<evidence type="ECO:0000313" key="6">
    <source>
        <dbReference type="EMBL" id="KTE93863.1"/>
    </source>
</evidence>
<evidence type="ECO:0000256" key="5">
    <source>
        <dbReference type="ARBA" id="ARBA00051722"/>
    </source>
</evidence>
<evidence type="ECO:0000256" key="3">
    <source>
        <dbReference type="ARBA" id="ARBA00022801"/>
    </source>
</evidence>
<comment type="similarity">
    <text evidence="1">Belongs to the metallo-dependent hydrolases superfamily. CpsB/CapC family.</text>
</comment>
<dbReference type="Gene3D" id="3.20.20.140">
    <property type="entry name" value="Metal-dependent hydrolases"/>
    <property type="match status" value="1"/>
</dbReference>
<name>A0A0W1JQC5_DESHA</name>
<dbReference type="AlphaFoldDB" id="A0A0W1JQC5"/>
<dbReference type="GO" id="GO:0004725">
    <property type="term" value="F:protein tyrosine phosphatase activity"/>
    <property type="evidence" value="ECO:0007669"/>
    <property type="project" value="UniProtKB-EC"/>
</dbReference>
<reference evidence="6 7" key="1">
    <citation type="submission" date="2015-12" db="EMBL/GenBank/DDBJ databases">
        <title>Draft Genome Sequence of Desulfitobacterium hafniense Strain DH, a Sulfate-reducing Bacterium Isolated from Paddy Soils.</title>
        <authorList>
            <person name="Bao P."/>
            <person name="Zhang X."/>
            <person name="Li G."/>
        </authorList>
    </citation>
    <scope>NUCLEOTIDE SEQUENCE [LARGE SCALE GENOMIC DNA]</scope>
    <source>
        <strain evidence="6 7">DH</strain>
    </source>
</reference>
<dbReference type="Proteomes" id="UP000054623">
    <property type="component" value="Unassembled WGS sequence"/>
</dbReference>
<dbReference type="InterPro" id="IPR016667">
    <property type="entry name" value="Caps_polysacc_synth_CpsB/CapC"/>
</dbReference>
<dbReference type="PANTHER" id="PTHR39181">
    <property type="entry name" value="TYROSINE-PROTEIN PHOSPHATASE YWQE"/>
    <property type="match status" value="1"/>
</dbReference>
<dbReference type="RefSeq" id="WP_058490669.1">
    <property type="nucleotide sequence ID" value="NZ_LOCK01000001.1"/>
</dbReference>
<dbReference type="PANTHER" id="PTHR39181:SF1">
    <property type="entry name" value="TYROSINE-PROTEIN PHOSPHATASE YWQE"/>
    <property type="match status" value="1"/>
</dbReference>
<evidence type="ECO:0000256" key="1">
    <source>
        <dbReference type="ARBA" id="ARBA00005750"/>
    </source>
</evidence>
<dbReference type="GO" id="GO:0030145">
    <property type="term" value="F:manganese ion binding"/>
    <property type="evidence" value="ECO:0007669"/>
    <property type="project" value="InterPro"/>
</dbReference>
<protein>
    <recommendedName>
        <fullName evidence="2">protein-tyrosine-phosphatase</fullName>
        <ecNumber evidence="2">3.1.3.48</ecNumber>
    </recommendedName>
</protein>
<evidence type="ECO:0000313" key="7">
    <source>
        <dbReference type="Proteomes" id="UP000054623"/>
    </source>
</evidence>
<keyword evidence="3" id="KW-0378">Hydrolase</keyword>
<dbReference type="InterPro" id="IPR016195">
    <property type="entry name" value="Pol/histidinol_Pase-like"/>
</dbReference>
<keyword evidence="4" id="KW-0904">Protein phosphatase</keyword>
<evidence type="ECO:0000256" key="2">
    <source>
        <dbReference type="ARBA" id="ARBA00013064"/>
    </source>
</evidence>
<evidence type="ECO:0000256" key="4">
    <source>
        <dbReference type="ARBA" id="ARBA00022912"/>
    </source>
</evidence>
<dbReference type="EC" id="3.1.3.48" evidence="2"/>
<sequence>MIDLHCHIIPGVDDGAPDLSESLLIAQQLGRAGFETVVATPHVLEGRNYLTCREILEGTRVVNQAIEEAGLKLKILPGAECYIFPELPRWVKEDKIMTLGNMRKYLLVELPMLEVPLYAEQVLFELQVMGITPILAHPERNKELADTPLRLVEWANKGVLLQLNLRSLDGRYGEKASQCAQSLLENGLIHCIGSDAHRVTRENAYQNTLSILLDTVGKEDHEDITVNLPGQVIAGEKLELPREYQIKQPKKRKELGFWSNLLFSNLLKKVFNV</sequence>
<comment type="caution">
    <text evidence="6">The sequence shown here is derived from an EMBL/GenBank/DDBJ whole genome shotgun (WGS) entry which is preliminary data.</text>
</comment>
<gene>
    <name evidence="6" type="ORF">AT727_02600</name>
</gene>
<dbReference type="EMBL" id="LOCK01000001">
    <property type="protein sequence ID" value="KTE93863.1"/>
    <property type="molecule type" value="Genomic_DNA"/>
</dbReference>
<dbReference type="SUPFAM" id="SSF89550">
    <property type="entry name" value="PHP domain-like"/>
    <property type="match status" value="1"/>
</dbReference>
<comment type="catalytic activity">
    <reaction evidence="5">
        <text>O-phospho-L-tyrosyl-[protein] + H2O = L-tyrosyl-[protein] + phosphate</text>
        <dbReference type="Rhea" id="RHEA:10684"/>
        <dbReference type="Rhea" id="RHEA-COMP:10136"/>
        <dbReference type="Rhea" id="RHEA-COMP:20101"/>
        <dbReference type="ChEBI" id="CHEBI:15377"/>
        <dbReference type="ChEBI" id="CHEBI:43474"/>
        <dbReference type="ChEBI" id="CHEBI:46858"/>
        <dbReference type="ChEBI" id="CHEBI:61978"/>
        <dbReference type="EC" id="3.1.3.48"/>
    </reaction>
</comment>
<proteinExistence type="inferred from homology"/>
<organism evidence="6 7">
    <name type="scientific">Desulfitobacterium hafniense</name>
    <name type="common">Desulfitobacterium frappieri</name>
    <dbReference type="NCBI Taxonomy" id="49338"/>
    <lineage>
        <taxon>Bacteria</taxon>
        <taxon>Bacillati</taxon>
        <taxon>Bacillota</taxon>
        <taxon>Clostridia</taxon>
        <taxon>Eubacteriales</taxon>
        <taxon>Desulfitobacteriaceae</taxon>
        <taxon>Desulfitobacterium</taxon>
    </lineage>
</organism>
<dbReference type="OrthoDB" id="9788539at2"/>